<reference evidence="14" key="2">
    <citation type="submission" date="2023-01" db="EMBL/GenBank/DDBJ databases">
        <title>Human gut microbiome strain richness.</title>
        <authorList>
            <person name="Chen-Liaw A."/>
        </authorList>
    </citation>
    <scope>NUCLEOTIDE SEQUENCE</scope>
    <source>
        <strain evidence="14">B1_m1001713B170214d0_201011</strain>
    </source>
</reference>
<dbReference type="PANTHER" id="PTHR11136">
    <property type="entry name" value="FOLYLPOLYGLUTAMATE SYNTHASE-RELATED"/>
    <property type="match status" value="1"/>
</dbReference>
<dbReference type="GO" id="GO:0046872">
    <property type="term" value="F:metal ion binding"/>
    <property type="evidence" value="ECO:0007669"/>
    <property type="project" value="UniProtKB-KW"/>
</dbReference>
<evidence type="ECO:0000256" key="10">
    <source>
        <dbReference type="ARBA" id="ARBA00047493"/>
    </source>
</evidence>
<dbReference type="EC" id="6.3.2.17" evidence="3"/>
<comment type="cofactor">
    <cofactor evidence="1">
        <name>Mg(2+)</name>
        <dbReference type="ChEBI" id="CHEBI:18420"/>
    </cofactor>
</comment>
<dbReference type="PROSITE" id="PS01011">
    <property type="entry name" value="FOLYLPOLYGLU_SYNT_1"/>
    <property type="match status" value="1"/>
</dbReference>
<evidence type="ECO:0000259" key="13">
    <source>
        <dbReference type="Pfam" id="PF08245"/>
    </source>
</evidence>
<keyword evidence="4 11" id="KW-0436">Ligase</keyword>
<dbReference type="Gene3D" id="3.40.1190.10">
    <property type="entry name" value="Mur-like, catalytic domain"/>
    <property type="match status" value="1"/>
</dbReference>
<evidence type="ECO:0000256" key="8">
    <source>
        <dbReference type="ARBA" id="ARBA00022842"/>
    </source>
</evidence>
<evidence type="ECO:0000256" key="9">
    <source>
        <dbReference type="ARBA" id="ARBA00030592"/>
    </source>
</evidence>
<dbReference type="RefSeq" id="WP_156684454.1">
    <property type="nucleotide sequence ID" value="NZ_CACRUA010000013.1"/>
</dbReference>
<keyword evidence="5" id="KW-0479">Metal-binding</keyword>
<dbReference type="InterPro" id="IPR018109">
    <property type="entry name" value="Folylpolyglutamate_synth_CS"/>
</dbReference>
<gene>
    <name evidence="15" type="primary">fgs_1</name>
    <name evidence="15" type="ORF">CSLFYP84_01115</name>
    <name evidence="14" type="ORF">PM006_22945</name>
</gene>
<evidence type="ECO:0000256" key="3">
    <source>
        <dbReference type="ARBA" id="ARBA00013025"/>
    </source>
</evidence>
<dbReference type="InterPro" id="IPR001645">
    <property type="entry name" value="Folylpolyglutamate_synth"/>
</dbReference>
<dbReference type="PIRSF" id="PIRSF001563">
    <property type="entry name" value="Folylpolyglu_synth"/>
    <property type="match status" value="1"/>
</dbReference>
<dbReference type="Gene3D" id="3.90.190.20">
    <property type="entry name" value="Mur ligase, C-terminal domain"/>
    <property type="match status" value="1"/>
</dbReference>
<dbReference type="InterPro" id="IPR013221">
    <property type="entry name" value="Mur_ligase_cen"/>
</dbReference>
<dbReference type="GO" id="GO:0004326">
    <property type="term" value="F:tetrahydrofolylpolyglutamate synthase activity"/>
    <property type="evidence" value="ECO:0007669"/>
    <property type="project" value="UniProtKB-EC"/>
</dbReference>
<dbReference type="GO" id="GO:0005524">
    <property type="term" value="F:ATP binding"/>
    <property type="evidence" value="ECO:0007669"/>
    <property type="project" value="UniProtKB-KW"/>
</dbReference>
<keyword evidence="7 11" id="KW-0067">ATP-binding</keyword>
<evidence type="ECO:0000256" key="7">
    <source>
        <dbReference type="ARBA" id="ARBA00022840"/>
    </source>
</evidence>
<dbReference type="AlphaFoldDB" id="A0A6N3BB69"/>
<dbReference type="Proteomes" id="UP001300871">
    <property type="component" value="Unassembled WGS sequence"/>
</dbReference>
<dbReference type="Pfam" id="PF08245">
    <property type="entry name" value="Mur_ligase_M"/>
    <property type="match status" value="1"/>
</dbReference>
<organism evidence="15">
    <name type="scientific">Clostridium symbiosum</name>
    <name type="common">Bacteroides symbiosus</name>
    <dbReference type="NCBI Taxonomy" id="1512"/>
    <lineage>
        <taxon>Bacteria</taxon>
        <taxon>Bacillati</taxon>
        <taxon>Bacillota</taxon>
        <taxon>Clostridia</taxon>
        <taxon>Lachnospirales</taxon>
        <taxon>Lachnospiraceae</taxon>
        <taxon>Otoolea</taxon>
    </lineage>
</organism>
<evidence type="ECO:0000313" key="14">
    <source>
        <dbReference type="EMBL" id="MDB2003069.1"/>
    </source>
</evidence>
<evidence type="ECO:0000313" key="15">
    <source>
        <dbReference type="EMBL" id="VYU01990.1"/>
    </source>
</evidence>
<dbReference type="GO" id="GO:0008841">
    <property type="term" value="F:dihydrofolate synthase activity"/>
    <property type="evidence" value="ECO:0007669"/>
    <property type="project" value="TreeGrafter"/>
</dbReference>
<dbReference type="Pfam" id="PF02875">
    <property type="entry name" value="Mur_ligase_C"/>
    <property type="match status" value="1"/>
</dbReference>
<dbReference type="InterPro" id="IPR036615">
    <property type="entry name" value="Mur_ligase_C_dom_sf"/>
</dbReference>
<feature type="domain" description="Mur ligase C-terminal" evidence="12">
    <location>
        <begin position="290"/>
        <end position="409"/>
    </location>
</feature>
<evidence type="ECO:0000256" key="4">
    <source>
        <dbReference type="ARBA" id="ARBA00022598"/>
    </source>
</evidence>
<comment type="catalytic activity">
    <reaction evidence="10">
        <text>(6S)-5,6,7,8-tetrahydrofolyl-(gamma-L-Glu)(n) + L-glutamate + ATP = (6S)-5,6,7,8-tetrahydrofolyl-(gamma-L-Glu)(n+1) + ADP + phosphate + H(+)</text>
        <dbReference type="Rhea" id="RHEA:10580"/>
        <dbReference type="Rhea" id="RHEA-COMP:14738"/>
        <dbReference type="Rhea" id="RHEA-COMP:14740"/>
        <dbReference type="ChEBI" id="CHEBI:15378"/>
        <dbReference type="ChEBI" id="CHEBI:29985"/>
        <dbReference type="ChEBI" id="CHEBI:30616"/>
        <dbReference type="ChEBI" id="CHEBI:43474"/>
        <dbReference type="ChEBI" id="CHEBI:141005"/>
        <dbReference type="ChEBI" id="CHEBI:456216"/>
        <dbReference type="EC" id="6.3.2.17"/>
    </reaction>
</comment>
<name>A0A6N3BB69_CLOSY</name>
<evidence type="ECO:0000256" key="5">
    <source>
        <dbReference type="ARBA" id="ARBA00022723"/>
    </source>
</evidence>
<dbReference type="SUPFAM" id="SSF53623">
    <property type="entry name" value="MurD-like peptide ligases, catalytic domain"/>
    <property type="match status" value="1"/>
</dbReference>
<dbReference type="GO" id="GO:0005737">
    <property type="term" value="C:cytoplasm"/>
    <property type="evidence" value="ECO:0007669"/>
    <property type="project" value="TreeGrafter"/>
</dbReference>
<dbReference type="InterPro" id="IPR004101">
    <property type="entry name" value="Mur_ligase_C"/>
</dbReference>
<protein>
    <recommendedName>
        <fullName evidence="3">tetrahydrofolate synthase</fullName>
        <ecNumber evidence="3">6.3.2.17</ecNumber>
    </recommendedName>
    <alternativeName>
        <fullName evidence="9">Tetrahydrofolylpolyglutamate synthase</fullName>
    </alternativeName>
</protein>
<dbReference type="FunFam" id="3.40.1190.10:FF:000011">
    <property type="entry name" value="Folylpolyglutamate synthase/dihydrofolate synthase"/>
    <property type="match status" value="1"/>
</dbReference>
<keyword evidence="8" id="KW-0460">Magnesium</keyword>
<sequence>MKYEEAVTYIKEGVSPGSRPGLERVSRLLALLGDPQNELKIIHVTGTNGKGSVCTMLESVLGAAGYKTGLFTSPYIRKMNECIRLDKQPISDESFCDIINFIRPLADAMEDRPTEFEILSAAAMKVFHQKKCDVVICETGMGARLDATNTMKETLASVIVNVELDHMGFLGDTIEKIAFEKAGVIKQGCPVIFGGARENARQVIEEQAKARKAKLTMVDYNALENVRTDLGGCTFDFKEYRDIRLSLPGLYQPSNGAVALTVISVLKERGLAISGDAVRSGMQSVSWPARFETIIKEPLTIYDGAHNMAGITVAVDSIRTYFDGQKVNIFMGVMADKEYDAMIELLKPYTNAVYTVTPANPRALPAERLADCFRKHGVRKAEAFDTLRDAAECALKDSMREGKPLIALGTLYMYEETERIFRQCAAQR</sequence>
<keyword evidence="6 11" id="KW-0547">Nucleotide-binding</keyword>
<comment type="similarity">
    <text evidence="2 11">Belongs to the folylpolyglutamate synthase family.</text>
</comment>
<evidence type="ECO:0000256" key="6">
    <source>
        <dbReference type="ARBA" id="ARBA00022741"/>
    </source>
</evidence>
<dbReference type="InterPro" id="IPR036565">
    <property type="entry name" value="Mur-like_cat_sf"/>
</dbReference>
<dbReference type="NCBIfam" id="TIGR01499">
    <property type="entry name" value="folC"/>
    <property type="match status" value="1"/>
</dbReference>
<evidence type="ECO:0000256" key="2">
    <source>
        <dbReference type="ARBA" id="ARBA00008276"/>
    </source>
</evidence>
<dbReference type="SUPFAM" id="SSF53244">
    <property type="entry name" value="MurD-like peptide ligases, peptide-binding domain"/>
    <property type="match status" value="1"/>
</dbReference>
<feature type="domain" description="Mur ligase central" evidence="13">
    <location>
        <begin position="44"/>
        <end position="262"/>
    </location>
</feature>
<dbReference type="PANTHER" id="PTHR11136:SF0">
    <property type="entry name" value="DIHYDROFOLATE SYNTHETASE-RELATED"/>
    <property type="match status" value="1"/>
</dbReference>
<proteinExistence type="inferred from homology"/>
<dbReference type="EMBL" id="JAQLGM010000125">
    <property type="protein sequence ID" value="MDB2003069.1"/>
    <property type="molecule type" value="Genomic_DNA"/>
</dbReference>
<evidence type="ECO:0000256" key="1">
    <source>
        <dbReference type="ARBA" id="ARBA00001946"/>
    </source>
</evidence>
<dbReference type="EMBL" id="CACRUA010000013">
    <property type="protein sequence ID" value="VYU01990.1"/>
    <property type="molecule type" value="Genomic_DNA"/>
</dbReference>
<accession>A0A6N3BB69</accession>
<reference evidence="15" key="1">
    <citation type="submission" date="2019-11" db="EMBL/GenBank/DDBJ databases">
        <authorList>
            <person name="Feng L."/>
        </authorList>
    </citation>
    <scope>NUCLEOTIDE SEQUENCE</scope>
    <source>
        <strain evidence="15">CsymbiosumLFYP84</strain>
    </source>
</reference>
<evidence type="ECO:0000259" key="12">
    <source>
        <dbReference type="Pfam" id="PF02875"/>
    </source>
</evidence>
<evidence type="ECO:0000256" key="11">
    <source>
        <dbReference type="PIRNR" id="PIRNR001563"/>
    </source>
</evidence>